<feature type="compositionally biased region" description="Polar residues" evidence="1">
    <location>
        <begin position="145"/>
        <end position="156"/>
    </location>
</feature>
<accession>A0A2A9EUQ7</accession>
<dbReference type="AlphaFoldDB" id="A0A2A9EUQ7"/>
<feature type="compositionally biased region" description="Low complexity" evidence="1">
    <location>
        <begin position="1"/>
        <end position="19"/>
    </location>
</feature>
<name>A0A2A9EUQ7_9MICO</name>
<evidence type="ECO:0000256" key="1">
    <source>
        <dbReference type="SAM" id="MobiDB-lite"/>
    </source>
</evidence>
<evidence type="ECO:0000256" key="2">
    <source>
        <dbReference type="SAM" id="Phobius"/>
    </source>
</evidence>
<feature type="region of interest" description="Disordered" evidence="1">
    <location>
        <begin position="1"/>
        <end position="89"/>
    </location>
</feature>
<gene>
    <name evidence="3" type="ORF">ATJ88_0537</name>
</gene>
<reference evidence="3 4" key="1">
    <citation type="submission" date="2017-10" db="EMBL/GenBank/DDBJ databases">
        <title>Sequencing the genomes of 1000 actinobacteria strains.</title>
        <authorList>
            <person name="Klenk H.-P."/>
        </authorList>
    </citation>
    <scope>NUCLEOTIDE SEQUENCE [LARGE SCALE GENOMIC DNA]</scope>
    <source>
        <strain evidence="3 4">DSM 21863</strain>
    </source>
</reference>
<organism evidence="3 4">
    <name type="scientific">Isoptericola jiangsuensis</name>
    <dbReference type="NCBI Taxonomy" id="548579"/>
    <lineage>
        <taxon>Bacteria</taxon>
        <taxon>Bacillati</taxon>
        <taxon>Actinomycetota</taxon>
        <taxon>Actinomycetes</taxon>
        <taxon>Micrococcales</taxon>
        <taxon>Promicromonosporaceae</taxon>
        <taxon>Isoptericola</taxon>
    </lineage>
</organism>
<evidence type="ECO:0000313" key="3">
    <source>
        <dbReference type="EMBL" id="PFG41889.1"/>
    </source>
</evidence>
<dbReference type="RefSeq" id="WP_098462489.1">
    <property type="nucleotide sequence ID" value="NZ_PDJJ01000001.1"/>
</dbReference>
<keyword evidence="2" id="KW-0812">Transmembrane</keyword>
<keyword evidence="4" id="KW-1185">Reference proteome</keyword>
<feature type="transmembrane region" description="Helical" evidence="2">
    <location>
        <begin position="99"/>
        <end position="124"/>
    </location>
</feature>
<keyword evidence="2" id="KW-1133">Transmembrane helix</keyword>
<keyword evidence="2" id="KW-0472">Membrane</keyword>
<dbReference type="Proteomes" id="UP000224130">
    <property type="component" value="Unassembled WGS sequence"/>
</dbReference>
<proteinExistence type="predicted"/>
<sequence length="156" mass="15596">MSQEHPTSPTVPAAPATAVGHETDGVTQGSAGADAGQQQYVAPPAPAQQPYGADPHAYDPQRAAYDQPYAYPAAQAPTQHPAGQEHLPARSRRLWSTTVVAIVAAVSLVLGGLVGAGAAVWGAADSGPGNFQPGDGTFPGGQFPGQDSGTSNGSSL</sequence>
<dbReference type="EMBL" id="PDJJ01000001">
    <property type="protein sequence ID" value="PFG41889.1"/>
    <property type="molecule type" value="Genomic_DNA"/>
</dbReference>
<comment type="caution">
    <text evidence="3">The sequence shown here is derived from an EMBL/GenBank/DDBJ whole genome shotgun (WGS) entry which is preliminary data.</text>
</comment>
<protein>
    <submittedName>
        <fullName evidence="3">Uncharacterized protein</fullName>
    </submittedName>
</protein>
<feature type="region of interest" description="Disordered" evidence="1">
    <location>
        <begin position="128"/>
        <end position="156"/>
    </location>
</feature>
<feature type="compositionally biased region" description="Low complexity" evidence="1">
    <location>
        <begin position="28"/>
        <end position="84"/>
    </location>
</feature>
<evidence type="ECO:0000313" key="4">
    <source>
        <dbReference type="Proteomes" id="UP000224130"/>
    </source>
</evidence>